<dbReference type="InterPro" id="IPR006059">
    <property type="entry name" value="SBP"/>
</dbReference>
<keyword evidence="3" id="KW-0732">Signal</keyword>
<reference evidence="4 5" key="1">
    <citation type="submission" date="2020-08" db="EMBL/GenBank/DDBJ databases">
        <title>Genomic Encyclopedia of Type Strains, Phase III (KMG-III): the genomes of soil and plant-associated and newly described type strains.</title>
        <authorList>
            <person name="Whitman W."/>
        </authorList>
    </citation>
    <scope>NUCLEOTIDE SEQUENCE [LARGE SCALE GENOMIC DNA]</scope>
    <source>
        <strain evidence="4 5">CECT 8960</strain>
    </source>
</reference>
<comment type="similarity">
    <text evidence="1">Belongs to the bacterial solute-binding protein 1 family.</text>
</comment>
<proteinExistence type="inferred from homology"/>
<sequence length="437" mass="46313">MNPTRRTVLAAALGTALAITACSPGDLGSSDSEGRTTITFLVDNSDASVRPAEGLAEAFMADHPDVVIEVEVRPQGGEGDNVVKTRLSTGDMADMFLYNSGSLLQALKPRETLLPLNDEPFVDRLDETFTPTVSSGDRIFGAPFGAAVGGGVLYNRAVYDRIGLAVPKTWTEFMANNAKIKAAGVAPVVQTYQDTWTSQLWVLADFHNVAAAEPDFADRYTANQTSYATSPAALQGFRHLQEIHDAGYLNADFAAQKYEDGLEELATGKGAHYPILTFVIGTLETNNPGEVDDVGLFAVPGADAAENGLTVWLPGGVYVPTTTEGAELAAVKEFLDFVASPAGCDVQTKAYAPTGPYVVDGCELPADLPRAIQDMLPYFDTDGARTPALEFVSPVKGPALEQITVEVGSGIRSAEDGAALYDRDVAKQAKQLGLPGW</sequence>
<dbReference type="PROSITE" id="PS51257">
    <property type="entry name" value="PROKAR_LIPOPROTEIN"/>
    <property type="match status" value="1"/>
</dbReference>
<protein>
    <submittedName>
        <fullName evidence="4">Raffinose/stachyose/melibiose transport system substrate-binding protein</fullName>
    </submittedName>
</protein>
<feature type="signal peptide" evidence="3">
    <location>
        <begin position="1"/>
        <end position="21"/>
    </location>
</feature>
<feature type="chain" id="PRO_5038678509" evidence="3">
    <location>
        <begin position="22"/>
        <end position="437"/>
    </location>
</feature>
<dbReference type="InterPro" id="IPR050490">
    <property type="entry name" value="Bact_solute-bd_prot1"/>
</dbReference>
<comment type="caution">
    <text evidence="4">The sequence shown here is derived from an EMBL/GenBank/DDBJ whole genome shotgun (WGS) entry which is preliminary data.</text>
</comment>
<evidence type="ECO:0000256" key="1">
    <source>
        <dbReference type="ARBA" id="ARBA00008520"/>
    </source>
</evidence>
<keyword evidence="5" id="KW-1185">Reference proteome</keyword>
<dbReference type="AlphaFoldDB" id="A0A7W7VIE5"/>
<evidence type="ECO:0000256" key="2">
    <source>
        <dbReference type="ARBA" id="ARBA00022448"/>
    </source>
</evidence>
<dbReference type="Proteomes" id="UP000520767">
    <property type="component" value="Unassembled WGS sequence"/>
</dbReference>
<dbReference type="EMBL" id="JACHJQ010000008">
    <property type="protein sequence ID" value="MBB4910995.1"/>
    <property type="molecule type" value="Genomic_DNA"/>
</dbReference>
<dbReference type="Pfam" id="PF01547">
    <property type="entry name" value="SBP_bac_1"/>
    <property type="match status" value="1"/>
</dbReference>
<gene>
    <name evidence="4" type="ORF">FHR82_007254</name>
</gene>
<evidence type="ECO:0000256" key="3">
    <source>
        <dbReference type="SAM" id="SignalP"/>
    </source>
</evidence>
<dbReference type="PANTHER" id="PTHR43649:SF29">
    <property type="entry name" value="OSMOPROTECTIVE COMPOUNDS-BINDING PROTEIN GGTB"/>
    <property type="match status" value="1"/>
</dbReference>
<organism evidence="4 5">
    <name type="scientific">Actinophytocola algeriensis</name>
    <dbReference type="NCBI Taxonomy" id="1768010"/>
    <lineage>
        <taxon>Bacteria</taxon>
        <taxon>Bacillati</taxon>
        <taxon>Actinomycetota</taxon>
        <taxon>Actinomycetes</taxon>
        <taxon>Pseudonocardiales</taxon>
        <taxon>Pseudonocardiaceae</taxon>
    </lineage>
</organism>
<evidence type="ECO:0000313" key="4">
    <source>
        <dbReference type="EMBL" id="MBB4910995.1"/>
    </source>
</evidence>
<dbReference type="PANTHER" id="PTHR43649">
    <property type="entry name" value="ARABINOSE-BINDING PROTEIN-RELATED"/>
    <property type="match status" value="1"/>
</dbReference>
<dbReference type="RefSeq" id="WP_184814997.1">
    <property type="nucleotide sequence ID" value="NZ_JACHJQ010000008.1"/>
</dbReference>
<dbReference type="Gene3D" id="3.40.190.10">
    <property type="entry name" value="Periplasmic binding protein-like II"/>
    <property type="match status" value="2"/>
</dbReference>
<keyword evidence="2" id="KW-0813">Transport</keyword>
<evidence type="ECO:0000313" key="5">
    <source>
        <dbReference type="Proteomes" id="UP000520767"/>
    </source>
</evidence>
<dbReference type="SUPFAM" id="SSF53850">
    <property type="entry name" value="Periplasmic binding protein-like II"/>
    <property type="match status" value="1"/>
</dbReference>
<accession>A0A7W7VIE5</accession>
<name>A0A7W7VIE5_9PSEU</name>